<dbReference type="EMBL" id="JAQIZT010000013">
    <property type="protein sequence ID" value="KAJ6975036.1"/>
    <property type="molecule type" value="Genomic_DNA"/>
</dbReference>
<evidence type="ECO:0000313" key="1">
    <source>
        <dbReference type="EMBL" id="KAJ6975036.1"/>
    </source>
</evidence>
<organism evidence="1 2">
    <name type="scientific">Populus alba x Populus x berolinensis</name>
    <dbReference type="NCBI Taxonomy" id="444605"/>
    <lineage>
        <taxon>Eukaryota</taxon>
        <taxon>Viridiplantae</taxon>
        <taxon>Streptophyta</taxon>
        <taxon>Embryophyta</taxon>
        <taxon>Tracheophyta</taxon>
        <taxon>Spermatophyta</taxon>
        <taxon>Magnoliopsida</taxon>
        <taxon>eudicotyledons</taxon>
        <taxon>Gunneridae</taxon>
        <taxon>Pentapetalae</taxon>
        <taxon>rosids</taxon>
        <taxon>fabids</taxon>
        <taxon>Malpighiales</taxon>
        <taxon>Salicaceae</taxon>
        <taxon>Saliceae</taxon>
        <taxon>Populus</taxon>
    </lineage>
</organism>
<dbReference type="AlphaFoldDB" id="A0AAD6Q132"/>
<reference evidence="1" key="1">
    <citation type="journal article" date="2023" name="Mol. Ecol. Resour.">
        <title>Chromosome-level genome assembly of a triploid poplar Populus alba 'Berolinensis'.</title>
        <authorList>
            <person name="Chen S."/>
            <person name="Yu Y."/>
            <person name="Wang X."/>
            <person name="Wang S."/>
            <person name="Zhang T."/>
            <person name="Zhou Y."/>
            <person name="He R."/>
            <person name="Meng N."/>
            <person name="Wang Y."/>
            <person name="Liu W."/>
            <person name="Liu Z."/>
            <person name="Liu J."/>
            <person name="Guo Q."/>
            <person name="Huang H."/>
            <person name="Sederoff R.R."/>
            <person name="Wang G."/>
            <person name="Qu G."/>
            <person name="Chen S."/>
        </authorList>
    </citation>
    <scope>NUCLEOTIDE SEQUENCE</scope>
    <source>
        <strain evidence="1">SC-2020</strain>
    </source>
</reference>
<proteinExistence type="predicted"/>
<protein>
    <submittedName>
        <fullName evidence="1">Uncharacterized protein</fullName>
    </submittedName>
</protein>
<accession>A0AAD6Q132</accession>
<comment type="caution">
    <text evidence="1">The sequence shown here is derived from an EMBL/GenBank/DDBJ whole genome shotgun (WGS) entry which is preliminary data.</text>
</comment>
<gene>
    <name evidence="1" type="ORF">NC653_031008</name>
</gene>
<dbReference type="Proteomes" id="UP001164929">
    <property type="component" value="Chromosome 13"/>
</dbReference>
<keyword evidence="2" id="KW-1185">Reference proteome</keyword>
<sequence>MTIVPDRDVMHVRVDMAQHVYGEEGSLLLTIFGKRSETQT</sequence>
<name>A0AAD6Q132_9ROSI</name>
<evidence type="ECO:0000313" key="2">
    <source>
        <dbReference type="Proteomes" id="UP001164929"/>
    </source>
</evidence>